<dbReference type="InterPro" id="IPR001434">
    <property type="entry name" value="OmcB-like_DUF11"/>
</dbReference>
<protein>
    <submittedName>
        <fullName evidence="4">Putative repeat protein (TIGR01451 family)</fullName>
    </submittedName>
</protein>
<dbReference type="Pfam" id="PF01345">
    <property type="entry name" value="DUF11"/>
    <property type="match status" value="1"/>
</dbReference>
<evidence type="ECO:0000259" key="3">
    <source>
        <dbReference type="Pfam" id="PF01345"/>
    </source>
</evidence>
<organism evidence="4 5">
    <name type="scientific">Dokdonella fugitiva</name>
    <dbReference type="NCBI Taxonomy" id="328517"/>
    <lineage>
        <taxon>Bacteria</taxon>
        <taxon>Pseudomonadati</taxon>
        <taxon>Pseudomonadota</taxon>
        <taxon>Gammaproteobacteria</taxon>
        <taxon>Lysobacterales</taxon>
        <taxon>Rhodanobacteraceae</taxon>
        <taxon>Dokdonella</taxon>
    </lineage>
</organism>
<dbReference type="EMBL" id="JACGXL010000003">
    <property type="protein sequence ID" value="MBA8888152.1"/>
    <property type="molecule type" value="Genomic_DNA"/>
</dbReference>
<reference evidence="4 5" key="1">
    <citation type="submission" date="2020-07" db="EMBL/GenBank/DDBJ databases">
        <title>Genomic Encyclopedia of Type Strains, Phase IV (KMG-V): Genome sequencing to study the core and pangenomes of soil and plant-associated prokaryotes.</title>
        <authorList>
            <person name="Whitman W."/>
        </authorList>
    </citation>
    <scope>NUCLEOTIDE SEQUENCE [LARGE SCALE GENOMIC DNA]</scope>
    <source>
        <strain evidence="4 5">RH2WT43</strain>
    </source>
</reference>
<feature type="domain" description="DUF11" evidence="3">
    <location>
        <begin position="203"/>
        <end position="323"/>
    </location>
</feature>
<proteinExistence type="predicted"/>
<dbReference type="InterPro" id="IPR047589">
    <property type="entry name" value="DUF11_rpt"/>
</dbReference>
<gene>
    <name evidence="4" type="ORF">FHW12_002376</name>
</gene>
<accession>A0A839F285</accession>
<dbReference type="RefSeq" id="WP_182531210.1">
    <property type="nucleotide sequence ID" value="NZ_JACGXL010000003.1"/>
</dbReference>
<dbReference type="Gene3D" id="2.60.40.10">
    <property type="entry name" value="Immunoglobulins"/>
    <property type="match status" value="1"/>
</dbReference>
<feature type="signal peptide" evidence="2">
    <location>
        <begin position="1"/>
        <end position="19"/>
    </location>
</feature>
<dbReference type="NCBIfam" id="TIGR01451">
    <property type="entry name" value="B_ant_repeat"/>
    <property type="match status" value="1"/>
</dbReference>
<feature type="compositionally biased region" description="Basic and acidic residues" evidence="1">
    <location>
        <begin position="357"/>
        <end position="368"/>
    </location>
</feature>
<feature type="chain" id="PRO_5032719930" evidence="2">
    <location>
        <begin position="20"/>
        <end position="368"/>
    </location>
</feature>
<name>A0A839F285_9GAMM</name>
<dbReference type="Proteomes" id="UP000550401">
    <property type="component" value="Unassembled WGS sequence"/>
</dbReference>
<evidence type="ECO:0000313" key="4">
    <source>
        <dbReference type="EMBL" id="MBA8888152.1"/>
    </source>
</evidence>
<dbReference type="InterPro" id="IPR013783">
    <property type="entry name" value="Ig-like_fold"/>
</dbReference>
<dbReference type="AlphaFoldDB" id="A0A839F285"/>
<keyword evidence="2" id="KW-0732">Signal</keyword>
<feature type="region of interest" description="Disordered" evidence="1">
    <location>
        <begin position="349"/>
        <end position="368"/>
    </location>
</feature>
<evidence type="ECO:0000256" key="2">
    <source>
        <dbReference type="SAM" id="SignalP"/>
    </source>
</evidence>
<evidence type="ECO:0000313" key="5">
    <source>
        <dbReference type="Proteomes" id="UP000550401"/>
    </source>
</evidence>
<keyword evidence="5" id="KW-1185">Reference proteome</keyword>
<comment type="caution">
    <text evidence="4">The sequence shown here is derived from an EMBL/GenBank/DDBJ whole genome shotgun (WGS) entry which is preliminary data.</text>
</comment>
<sequence>MRTTVWLGLALAFAGHAGASEVTIKNDSLTDFGSAAIVWGFVSGEMAGSWLTSPCDGNLVAVQIFWRSPSGTSADVIGNAIHIYRSGSFPNPGAEAQTIGGPVLQDNALNEWRYLDDNNTLPLSVPVTMNETLVVAFEFADPPQAGVDPSVVRDTDGNTSGRNTIYADLGTSFAWFDSATLGVNGDWVIRAVVNCTTVSTNADVSVAMSATPTAYTAGSALQYTIVVANAGPASSPNTTLVDTFPGALQSPTWTCSSSGGATCPAGGSGNIIGSTSLPSGGQVTFTVDGTVAPGTTGTLTNSMTAVVNSPATDPSGTNNTATLDLEAATSDVIFANGFDGAPAALRPVAARATGRTPRQDSSFRRKRE</sequence>
<evidence type="ECO:0000256" key="1">
    <source>
        <dbReference type="SAM" id="MobiDB-lite"/>
    </source>
</evidence>